<feature type="region of interest" description="Disordered" evidence="1">
    <location>
        <begin position="91"/>
        <end position="141"/>
    </location>
</feature>
<accession>A0A446BUJ2</accession>
<evidence type="ECO:0000256" key="1">
    <source>
        <dbReference type="SAM" id="MobiDB-lite"/>
    </source>
</evidence>
<evidence type="ECO:0000313" key="2">
    <source>
        <dbReference type="EMBL" id="SPQ26151.1"/>
    </source>
</evidence>
<dbReference type="Proteomes" id="UP000289323">
    <property type="component" value="Unassembled WGS sequence"/>
</dbReference>
<proteinExistence type="predicted"/>
<feature type="region of interest" description="Disordered" evidence="1">
    <location>
        <begin position="29"/>
        <end position="75"/>
    </location>
</feature>
<organism evidence="2 3">
    <name type="scientific">Thermothielavioides terrestris</name>
    <dbReference type="NCBI Taxonomy" id="2587410"/>
    <lineage>
        <taxon>Eukaryota</taxon>
        <taxon>Fungi</taxon>
        <taxon>Dikarya</taxon>
        <taxon>Ascomycota</taxon>
        <taxon>Pezizomycotina</taxon>
        <taxon>Sordariomycetes</taxon>
        <taxon>Sordariomycetidae</taxon>
        <taxon>Sordariales</taxon>
        <taxon>Chaetomiaceae</taxon>
        <taxon>Thermothielavioides</taxon>
    </lineage>
</organism>
<protein>
    <submittedName>
        <fullName evidence="2">A46e51a3-e6b5-433c-99e9-9070c092a8c6</fullName>
    </submittedName>
</protein>
<gene>
    <name evidence="2" type="ORF">TT172_LOCUS8570</name>
</gene>
<reference evidence="2 3" key="1">
    <citation type="submission" date="2018-04" db="EMBL/GenBank/DDBJ databases">
        <authorList>
            <person name="Huttner S."/>
            <person name="Dainat J."/>
        </authorList>
    </citation>
    <scope>NUCLEOTIDE SEQUENCE [LARGE SCALE GENOMIC DNA]</scope>
</reference>
<feature type="compositionally biased region" description="Low complexity" evidence="1">
    <location>
        <begin position="50"/>
        <end position="61"/>
    </location>
</feature>
<evidence type="ECO:0000313" key="3">
    <source>
        <dbReference type="Proteomes" id="UP000289323"/>
    </source>
</evidence>
<name>A0A446BUJ2_9PEZI</name>
<dbReference type="AlphaFoldDB" id="A0A446BUJ2"/>
<feature type="compositionally biased region" description="Basic residues" evidence="1">
    <location>
        <begin position="62"/>
        <end position="72"/>
    </location>
</feature>
<sequence>MAGRSAFFASPPNKVSALEVQIPSLHPDLRGEYDRISDTSGCPSQARPHSGTASSEVSSASKQHRNKKKKQRLTLQQTTRALNLGRFAYNAGAGGLLPAPAPGSKTTTTRGGQKKVAAAANGTGSSKKKPRAQARKEEALRARSAFARAVQHHRAKRGGKD</sequence>
<dbReference type="EMBL" id="OUUZ01000016">
    <property type="protein sequence ID" value="SPQ26151.1"/>
    <property type="molecule type" value="Genomic_DNA"/>
</dbReference>